<keyword evidence="2 7" id="KW-0489">Methyltransferase</keyword>
<dbReference type="PANTHER" id="PTHR18895">
    <property type="entry name" value="HEMK METHYLTRANSFERASE"/>
    <property type="match status" value="1"/>
</dbReference>
<dbReference type="Gene3D" id="3.40.50.150">
    <property type="entry name" value="Vaccinia Virus protein VP39"/>
    <property type="match status" value="1"/>
</dbReference>
<evidence type="ECO:0000256" key="2">
    <source>
        <dbReference type="ARBA" id="ARBA00022603"/>
    </source>
</evidence>
<evidence type="ECO:0000256" key="4">
    <source>
        <dbReference type="ARBA" id="ARBA00022691"/>
    </source>
</evidence>
<dbReference type="SUPFAM" id="SSF53335">
    <property type="entry name" value="S-adenosyl-L-methionine-dependent methyltransferases"/>
    <property type="match status" value="1"/>
</dbReference>
<evidence type="ECO:0000313" key="10">
    <source>
        <dbReference type="Proteomes" id="UP000297288"/>
    </source>
</evidence>
<dbReference type="STRING" id="28234.SAMN04488588_0406"/>
<dbReference type="GO" id="GO:0102559">
    <property type="term" value="F:peptide chain release factor N(5)-glutamine methyltransferase activity"/>
    <property type="evidence" value="ECO:0007669"/>
    <property type="project" value="UniProtKB-EC"/>
</dbReference>
<dbReference type="CDD" id="cd02440">
    <property type="entry name" value="AdoMet_MTases"/>
    <property type="match status" value="1"/>
</dbReference>
<dbReference type="OrthoDB" id="9800643at2"/>
<dbReference type="InterPro" id="IPR029063">
    <property type="entry name" value="SAM-dependent_MTases_sf"/>
</dbReference>
<evidence type="ECO:0000256" key="1">
    <source>
        <dbReference type="ARBA" id="ARBA00012771"/>
    </source>
</evidence>
<evidence type="ECO:0000313" key="8">
    <source>
        <dbReference type="EMBL" id="TGG89227.1"/>
    </source>
</evidence>
<organism evidence="7 9">
    <name type="scientific">Geotoga petraea</name>
    <dbReference type="NCBI Taxonomy" id="28234"/>
    <lineage>
        <taxon>Bacteria</taxon>
        <taxon>Thermotogati</taxon>
        <taxon>Thermotogota</taxon>
        <taxon>Thermotogae</taxon>
        <taxon>Petrotogales</taxon>
        <taxon>Petrotogaceae</taxon>
        <taxon>Geotoga</taxon>
    </lineage>
</organism>
<dbReference type="EMBL" id="SRME01000001">
    <property type="protein sequence ID" value="TGG89227.1"/>
    <property type="molecule type" value="Genomic_DNA"/>
</dbReference>
<dbReference type="Proteomes" id="UP000297288">
    <property type="component" value="Unassembled WGS sequence"/>
</dbReference>
<dbReference type="InterPro" id="IPR004556">
    <property type="entry name" value="HemK-like"/>
</dbReference>
<dbReference type="Pfam" id="PF05175">
    <property type="entry name" value="MTS"/>
    <property type="match status" value="1"/>
</dbReference>
<protein>
    <recommendedName>
        <fullName evidence="1">peptide chain release factor N(5)-glutamine methyltransferase</fullName>
        <ecNumber evidence="1">2.1.1.297</ecNumber>
    </recommendedName>
</protein>
<reference evidence="7 9" key="1">
    <citation type="submission" date="2016-10" db="EMBL/GenBank/DDBJ databases">
        <authorList>
            <person name="de Groot N.N."/>
        </authorList>
    </citation>
    <scope>NUCLEOTIDE SEQUENCE [LARGE SCALE GENOMIC DNA]</scope>
    <source>
        <strain evidence="7 9">WG14</strain>
    </source>
</reference>
<dbReference type="PANTHER" id="PTHR18895:SF74">
    <property type="entry name" value="MTRF1L RELEASE FACTOR GLUTAMINE METHYLTRANSFERASE"/>
    <property type="match status" value="1"/>
</dbReference>
<evidence type="ECO:0000256" key="3">
    <source>
        <dbReference type="ARBA" id="ARBA00022679"/>
    </source>
</evidence>
<dbReference type="Proteomes" id="UP000199322">
    <property type="component" value="Unassembled WGS sequence"/>
</dbReference>
<reference evidence="8 10" key="2">
    <citation type="submission" date="2019-04" db="EMBL/GenBank/DDBJ databases">
        <title>Draft genome sequence data and analysis of a Fermenting Bacterium, Geotoga petraea strain HO-Geo1, isolated from heavy-oil petroleum reservoir in Russia.</title>
        <authorList>
            <person name="Grouzdev D.S."/>
            <person name="Semenova E.M."/>
            <person name="Sokolova D.S."/>
            <person name="Tourova T.P."/>
            <person name="Poltaraus A.B."/>
            <person name="Nazina T.N."/>
        </authorList>
    </citation>
    <scope>NUCLEOTIDE SEQUENCE [LARGE SCALE GENOMIC DNA]</scope>
    <source>
        <strain evidence="8 10">HO-Geo1</strain>
    </source>
</reference>
<keyword evidence="3 7" id="KW-0808">Transferase</keyword>
<evidence type="ECO:0000259" key="6">
    <source>
        <dbReference type="Pfam" id="PF05175"/>
    </source>
</evidence>
<evidence type="ECO:0000256" key="5">
    <source>
        <dbReference type="ARBA" id="ARBA00048391"/>
    </source>
</evidence>
<keyword evidence="4" id="KW-0949">S-adenosyl-L-methionine</keyword>
<dbReference type="InterPro" id="IPR050320">
    <property type="entry name" value="N5-glutamine_MTase"/>
</dbReference>
<proteinExistence type="predicted"/>
<dbReference type="AlphaFoldDB" id="A0A1G6IK05"/>
<dbReference type="InterPro" id="IPR002052">
    <property type="entry name" value="DNA_methylase_N6_adenine_CS"/>
</dbReference>
<evidence type="ECO:0000313" key="7">
    <source>
        <dbReference type="EMBL" id="SDC06859.1"/>
    </source>
</evidence>
<evidence type="ECO:0000313" key="9">
    <source>
        <dbReference type="Proteomes" id="UP000199322"/>
    </source>
</evidence>
<dbReference type="InterPro" id="IPR007848">
    <property type="entry name" value="Small_mtfrase_dom"/>
</dbReference>
<keyword evidence="9" id="KW-1185">Reference proteome</keyword>
<accession>A0A1G6IK05</accession>
<dbReference type="NCBIfam" id="TIGR00536">
    <property type="entry name" value="hemK_fam"/>
    <property type="match status" value="1"/>
</dbReference>
<feature type="domain" description="Methyltransferase small" evidence="6">
    <location>
        <begin position="99"/>
        <end position="205"/>
    </location>
</feature>
<dbReference type="RefSeq" id="WP_091402355.1">
    <property type="nucleotide sequence ID" value="NZ_FMYV01000001.1"/>
</dbReference>
<dbReference type="GO" id="GO:0032259">
    <property type="term" value="P:methylation"/>
    <property type="evidence" value="ECO:0007669"/>
    <property type="project" value="UniProtKB-KW"/>
</dbReference>
<comment type="catalytic activity">
    <reaction evidence="5">
        <text>L-glutaminyl-[peptide chain release factor] + S-adenosyl-L-methionine = N(5)-methyl-L-glutaminyl-[peptide chain release factor] + S-adenosyl-L-homocysteine + H(+)</text>
        <dbReference type="Rhea" id="RHEA:42896"/>
        <dbReference type="Rhea" id="RHEA-COMP:10271"/>
        <dbReference type="Rhea" id="RHEA-COMP:10272"/>
        <dbReference type="ChEBI" id="CHEBI:15378"/>
        <dbReference type="ChEBI" id="CHEBI:30011"/>
        <dbReference type="ChEBI" id="CHEBI:57856"/>
        <dbReference type="ChEBI" id="CHEBI:59789"/>
        <dbReference type="ChEBI" id="CHEBI:61891"/>
        <dbReference type="EC" id="2.1.1.297"/>
    </reaction>
</comment>
<gene>
    <name evidence="8" type="ORF">E4650_03300</name>
    <name evidence="7" type="ORF">SAMN04488588_0406</name>
</gene>
<dbReference type="EC" id="2.1.1.297" evidence="1"/>
<dbReference type="EMBL" id="FMYV01000001">
    <property type="protein sequence ID" value="SDC06859.1"/>
    <property type="molecule type" value="Genomic_DNA"/>
</dbReference>
<sequence>MNSIDYINKIRRDLNISSNFILKTLSIYFDRDIIDIKIKNFDISKKDLYNLNKIFLEDYPIEYIKNTALFLGKEYYVDENVLIPRVETEDLVILAEKIINENNFGTLLDLATGSGVIAISLKIKNPNLIVYASDISEKALGVAQKNALKHNVEIDFLKSDIFEDMQDKMEIFDFIVSNPPYVEEMSPYINSSIKHEPKKALFSGKDGQDFFRKLIQYRSILKNKTLLFETTEFNYRKTKNILSNLGKTEIFKDSFGKYRFILVNT</sequence>
<dbReference type="PROSITE" id="PS00092">
    <property type="entry name" value="N6_MTASE"/>
    <property type="match status" value="1"/>
</dbReference>
<dbReference type="GO" id="GO:0003676">
    <property type="term" value="F:nucleic acid binding"/>
    <property type="evidence" value="ECO:0007669"/>
    <property type="project" value="InterPro"/>
</dbReference>
<name>A0A1G6IK05_9BACT</name>